<evidence type="ECO:0000313" key="1">
    <source>
        <dbReference type="EMBL" id="EHQ63033.1"/>
    </source>
</evidence>
<dbReference type="RefSeq" id="WP_006675865.1">
    <property type="nucleotide sequence ID" value="NZ_AHKH01000012.1"/>
</dbReference>
<dbReference type="PATRIC" id="fig|1131935.3.peg.1372"/>
<comment type="caution">
    <text evidence="1">The sequence shown here is derived from an EMBL/GenBank/DDBJ whole genome shotgun (WGS) entry which is preliminary data.</text>
</comment>
<dbReference type="EMBL" id="AHKH01000012">
    <property type="protein sequence ID" value="EHQ63033.1"/>
    <property type="molecule type" value="Genomic_DNA"/>
</dbReference>
<dbReference type="STRING" id="1131935.PDENDC454_06770"/>
<sequence length="154" mass="17065">MTLPISEVQLADMSGIEVKYYIGAAANRTYDKILLIAYAGQYGFGSSGNSDARFMSAMGVAAMEAWDPSGVILDWSELHYEWGDMLDIVLDIGSAKDVEEPFPLAVIVGPHCEEAVRTLLLGIHSTESLDKFDWVHRDRESAWRYIEAQLAAYA</sequence>
<gene>
    <name evidence="1" type="ORF">PDENDC454_06770</name>
</gene>
<accession>H3SCV9</accession>
<name>H3SCV9_9BACL</name>
<evidence type="ECO:0000313" key="2">
    <source>
        <dbReference type="Proteomes" id="UP000003900"/>
    </source>
</evidence>
<evidence type="ECO:0008006" key="3">
    <source>
        <dbReference type="Google" id="ProtNLM"/>
    </source>
</evidence>
<proteinExistence type="predicted"/>
<dbReference type="OrthoDB" id="2598626at2"/>
<dbReference type="AlphaFoldDB" id="H3SCV9"/>
<reference evidence="1 2" key="1">
    <citation type="journal article" date="2012" name="J. Bacteriol.">
        <title>Genome Sequence of the Pattern-Forming Social Bacterium Paenibacillus dendritiformis C454 Chiral Morphotype.</title>
        <authorList>
            <person name="Sirota-Madi A."/>
            <person name="Olender T."/>
            <person name="Helman Y."/>
            <person name="Brainis I."/>
            <person name="Finkelshtein A."/>
            <person name="Roth D."/>
            <person name="Hagai E."/>
            <person name="Leshkowitz D."/>
            <person name="Brodsky L."/>
            <person name="Galatenko V."/>
            <person name="Nikolaev V."/>
            <person name="Gutnick D.L."/>
            <person name="Lancet D."/>
            <person name="Ben-Jacob E."/>
        </authorList>
    </citation>
    <scope>NUCLEOTIDE SEQUENCE [LARGE SCALE GENOMIC DNA]</scope>
    <source>
        <strain evidence="1 2">C454</strain>
    </source>
</reference>
<organism evidence="1 2">
    <name type="scientific">Paenibacillus dendritiformis C454</name>
    <dbReference type="NCBI Taxonomy" id="1131935"/>
    <lineage>
        <taxon>Bacteria</taxon>
        <taxon>Bacillati</taxon>
        <taxon>Bacillota</taxon>
        <taxon>Bacilli</taxon>
        <taxon>Bacillales</taxon>
        <taxon>Paenibacillaceae</taxon>
        <taxon>Paenibacillus</taxon>
    </lineage>
</organism>
<keyword evidence="2" id="KW-1185">Reference proteome</keyword>
<dbReference type="Proteomes" id="UP000003900">
    <property type="component" value="Unassembled WGS sequence"/>
</dbReference>
<protein>
    <recommendedName>
        <fullName evidence="3">STAS/SEC14 domain-containing protein</fullName>
    </recommendedName>
</protein>